<dbReference type="Proteomes" id="UP000198972">
    <property type="component" value="Unassembled WGS sequence"/>
</dbReference>
<evidence type="ECO:0000313" key="3">
    <source>
        <dbReference type="Proteomes" id="UP000198972"/>
    </source>
</evidence>
<feature type="transmembrane region" description="Helical" evidence="1">
    <location>
        <begin position="106"/>
        <end position="126"/>
    </location>
</feature>
<sequence length="158" mass="17808">MNELERLLQEFFPENINSKTLRLKKNLENHFQSSIKQLSKQGISYSDAIAITLDKLGGKKKINKLIKKSNESLFASKYFIVLASLLLGYPLLVFIVFKIFNIEEFSLLLLLPFLIGVAMLVGKLNAISLDAQTNRFSDLNNNSDNTTVFSGGGIKYKE</sequence>
<gene>
    <name evidence="2" type="ORF">SAMN04488542_102135</name>
</gene>
<keyword evidence="1" id="KW-0812">Transmembrane</keyword>
<keyword evidence="1" id="KW-0472">Membrane</keyword>
<dbReference type="EMBL" id="FNBG01000002">
    <property type="protein sequence ID" value="SDE79008.1"/>
    <property type="molecule type" value="Genomic_DNA"/>
</dbReference>
<reference evidence="2 3" key="1">
    <citation type="submission" date="2016-10" db="EMBL/GenBank/DDBJ databases">
        <authorList>
            <person name="de Groot N.N."/>
        </authorList>
    </citation>
    <scope>NUCLEOTIDE SEQUENCE [LARGE SCALE GENOMIC DNA]</scope>
    <source>
        <strain evidence="2 3">DSM 28129</strain>
    </source>
</reference>
<name>A0A1G7FSY1_9BACL</name>
<protein>
    <submittedName>
        <fullName evidence="2">Uncharacterized protein</fullName>
    </submittedName>
</protein>
<feature type="transmembrane region" description="Helical" evidence="1">
    <location>
        <begin position="78"/>
        <end position="100"/>
    </location>
</feature>
<dbReference type="RefSeq" id="WP_091226662.1">
    <property type="nucleotide sequence ID" value="NZ_FNBG01000002.1"/>
</dbReference>
<evidence type="ECO:0000313" key="2">
    <source>
        <dbReference type="EMBL" id="SDE79008.1"/>
    </source>
</evidence>
<keyword evidence="1" id="KW-1133">Transmembrane helix</keyword>
<proteinExistence type="predicted"/>
<accession>A0A1G7FSY1</accession>
<keyword evidence="3" id="KW-1185">Reference proteome</keyword>
<evidence type="ECO:0000256" key="1">
    <source>
        <dbReference type="SAM" id="Phobius"/>
    </source>
</evidence>
<dbReference type="OrthoDB" id="9836536at2"/>
<organism evidence="2 3">
    <name type="scientific">Fontibacillus panacisegetis</name>
    <dbReference type="NCBI Taxonomy" id="670482"/>
    <lineage>
        <taxon>Bacteria</taxon>
        <taxon>Bacillati</taxon>
        <taxon>Bacillota</taxon>
        <taxon>Bacilli</taxon>
        <taxon>Bacillales</taxon>
        <taxon>Paenibacillaceae</taxon>
        <taxon>Fontibacillus</taxon>
    </lineage>
</organism>
<dbReference type="AlphaFoldDB" id="A0A1G7FSY1"/>